<dbReference type="PANTHER" id="PTHR11487">
    <property type="entry name" value="THIOESTERASE"/>
    <property type="match status" value="1"/>
</dbReference>
<name>A0A1X0N5G8_9PSED</name>
<organism evidence="3 4">
    <name type="scientific">Pseudomonas floridensis</name>
    <dbReference type="NCBI Taxonomy" id="1958950"/>
    <lineage>
        <taxon>Bacteria</taxon>
        <taxon>Pseudomonadati</taxon>
        <taxon>Pseudomonadota</taxon>
        <taxon>Gammaproteobacteria</taxon>
        <taxon>Pseudomonadales</taxon>
        <taxon>Pseudomonadaceae</taxon>
        <taxon>Pseudomonas</taxon>
    </lineage>
</organism>
<keyword evidence="4" id="KW-1185">Reference proteome</keyword>
<accession>A0A1X0N5G8</accession>
<feature type="domain" description="Thioesterase" evidence="2">
    <location>
        <begin position="12"/>
        <end position="228"/>
    </location>
</feature>
<comment type="similarity">
    <text evidence="1">Belongs to the thioesterase family.</text>
</comment>
<dbReference type="RefSeq" id="WP_083183559.1">
    <property type="nucleotide sequence ID" value="NZ_CBCRZR010000017.1"/>
</dbReference>
<gene>
    <name evidence="3" type="ORF">BZK31_14025</name>
</gene>
<dbReference type="EMBL" id="MUIO01000052">
    <property type="protein sequence ID" value="ORC58691.1"/>
    <property type="molecule type" value="Genomic_DNA"/>
</dbReference>
<dbReference type="Gene3D" id="3.40.50.1820">
    <property type="entry name" value="alpha/beta hydrolase"/>
    <property type="match status" value="1"/>
</dbReference>
<dbReference type="AlphaFoldDB" id="A0A1X0N5G8"/>
<evidence type="ECO:0000259" key="2">
    <source>
        <dbReference type="Pfam" id="PF00975"/>
    </source>
</evidence>
<dbReference type="GO" id="GO:0008610">
    <property type="term" value="P:lipid biosynthetic process"/>
    <property type="evidence" value="ECO:0007669"/>
    <property type="project" value="TreeGrafter"/>
</dbReference>
<evidence type="ECO:0000313" key="3">
    <source>
        <dbReference type="EMBL" id="ORC58691.1"/>
    </source>
</evidence>
<dbReference type="OrthoDB" id="8480037at2"/>
<reference evidence="4" key="1">
    <citation type="submission" date="2017-02" db="EMBL/GenBank/DDBJ databases">
        <title>Pseudomonas floridae sp. nov., a novel pathogenic bacterial species isolated from tomato.</title>
        <authorList>
            <person name="Timilsina S."/>
            <person name="Vallad G.E."/>
            <person name="Jones J.B."/>
        </authorList>
    </citation>
    <scope>NUCLEOTIDE SEQUENCE [LARGE SCALE GENOMIC DNA]</scope>
    <source>
        <strain evidence="4">GEV388</strain>
    </source>
</reference>
<dbReference type="InterPro" id="IPR012223">
    <property type="entry name" value="TEII"/>
</dbReference>
<sequence length="244" mass="27153">MCYKNDRISAVLIPHAGGSAAELREFSGMLQERFDVISYELPGRGRRRSEPSLTALEDVLADLMSRIPDVGPIVIIGYSFGAYLGLLAAHRLREADAQRVVSLVLLANEPIHKRRYYLRGLPEERHPGFLRDFCVQMGGVPESIMADNWLSAQLFKKLAEDLLIADQIPFDLPAISNVSMLVVYGRDDPLLTSNMTEWPQLSDATTTLLSVSGGHFVLESHSRRVFNELIEFHEHGHAAGIQGT</sequence>
<evidence type="ECO:0000313" key="4">
    <source>
        <dbReference type="Proteomes" id="UP000192815"/>
    </source>
</evidence>
<dbReference type="SUPFAM" id="SSF53474">
    <property type="entry name" value="alpha/beta-Hydrolases"/>
    <property type="match status" value="1"/>
</dbReference>
<evidence type="ECO:0000256" key="1">
    <source>
        <dbReference type="ARBA" id="ARBA00007169"/>
    </source>
</evidence>
<dbReference type="STRING" id="1958950.BZK31_14025"/>
<comment type="caution">
    <text evidence="3">The sequence shown here is derived from an EMBL/GenBank/DDBJ whole genome shotgun (WGS) entry which is preliminary data.</text>
</comment>
<dbReference type="PANTHER" id="PTHR11487:SF0">
    <property type="entry name" value="S-ACYL FATTY ACID SYNTHASE THIOESTERASE, MEDIUM CHAIN"/>
    <property type="match status" value="1"/>
</dbReference>
<protein>
    <recommendedName>
        <fullName evidence="2">Thioesterase domain-containing protein</fullName>
    </recommendedName>
</protein>
<dbReference type="InterPro" id="IPR001031">
    <property type="entry name" value="Thioesterase"/>
</dbReference>
<dbReference type="InterPro" id="IPR029058">
    <property type="entry name" value="AB_hydrolase_fold"/>
</dbReference>
<dbReference type="Proteomes" id="UP000192815">
    <property type="component" value="Unassembled WGS sequence"/>
</dbReference>
<dbReference type="Pfam" id="PF00975">
    <property type="entry name" value="Thioesterase"/>
    <property type="match status" value="1"/>
</dbReference>
<proteinExistence type="inferred from homology"/>